<keyword evidence="3" id="KW-0645">Protease</keyword>
<name>A0A495VWR4_9PSEU</name>
<keyword evidence="5" id="KW-0732">Signal</keyword>
<dbReference type="GO" id="GO:0005615">
    <property type="term" value="C:extracellular space"/>
    <property type="evidence" value="ECO:0007669"/>
    <property type="project" value="TreeGrafter"/>
</dbReference>
<dbReference type="SUPFAM" id="SSF51110">
    <property type="entry name" value="alpha-D-mannose-specific plant lectins"/>
    <property type="match status" value="1"/>
</dbReference>
<dbReference type="InterPro" id="IPR036426">
    <property type="entry name" value="Bulb-type_lectin_dom_sf"/>
</dbReference>
<dbReference type="PRINTS" id="PR00722">
    <property type="entry name" value="CHYMOTRYPSIN"/>
</dbReference>
<evidence type="ECO:0000256" key="4">
    <source>
        <dbReference type="ARBA" id="ARBA00022801"/>
    </source>
</evidence>
<dbReference type="GO" id="GO:0006508">
    <property type="term" value="P:proteolysis"/>
    <property type="evidence" value="ECO:0007669"/>
    <property type="project" value="UniProtKB-KW"/>
</dbReference>
<dbReference type="InterPro" id="IPR000772">
    <property type="entry name" value="Ricin_B_lectin"/>
</dbReference>
<evidence type="ECO:0000259" key="7">
    <source>
        <dbReference type="PROSITE" id="PS50927"/>
    </source>
</evidence>
<dbReference type="SUPFAM" id="SSF50494">
    <property type="entry name" value="Trypsin-like serine proteases"/>
    <property type="match status" value="1"/>
</dbReference>
<proteinExistence type="predicted"/>
<keyword evidence="2" id="KW-0964">Secreted</keyword>
<dbReference type="Proteomes" id="UP000282084">
    <property type="component" value="Unassembled WGS sequence"/>
</dbReference>
<dbReference type="InterPro" id="IPR035992">
    <property type="entry name" value="Ricin_B-like_lectins"/>
</dbReference>
<dbReference type="SMART" id="SM00458">
    <property type="entry name" value="RICIN"/>
    <property type="match status" value="2"/>
</dbReference>
<evidence type="ECO:0000313" key="8">
    <source>
        <dbReference type="EMBL" id="RKT53669.1"/>
    </source>
</evidence>
<dbReference type="PROSITE" id="PS50231">
    <property type="entry name" value="RICIN_B_LECTIN"/>
    <property type="match status" value="2"/>
</dbReference>
<dbReference type="Gene3D" id="2.40.10.10">
    <property type="entry name" value="Trypsin-like serine proteases"/>
    <property type="match status" value="1"/>
</dbReference>
<dbReference type="Gene3D" id="2.80.10.50">
    <property type="match status" value="2"/>
</dbReference>
<evidence type="ECO:0000256" key="1">
    <source>
        <dbReference type="ARBA" id="ARBA00004613"/>
    </source>
</evidence>
<dbReference type="Pfam" id="PF00089">
    <property type="entry name" value="Trypsin"/>
    <property type="match status" value="1"/>
</dbReference>
<feature type="chain" id="PRO_5019739350" evidence="5">
    <location>
        <begin position="27"/>
        <end position="603"/>
    </location>
</feature>
<dbReference type="PANTHER" id="PTHR24264">
    <property type="entry name" value="TRYPSIN-RELATED"/>
    <property type="match status" value="1"/>
</dbReference>
<dbReference type="InterPro" id="IPR001254">
    <property type="entry name" value="Trypsin_dom"/>
</dbReference>
<dbReference type="SMART" id="SM00108">
    <property type="entry name" value="B_lectin"/>
    <property type="match status" value="1"/>
</dbReference>
<protein>
    <submittedName>
        <fullName evidence="8">D-mannose binding lectin</fullName>
    </submittedName>
</protein>
<evidence type="ECO:0000256" key="2">
    <source>
        <dbReference type="ARBA" id="ARBA00022525"/>
    </source>
</evidence>
<dbReference type="GO" id="GO:0030246">
    <property type="term" value="F:carbohydrate binding"/>
    <property type="evidence" value="ECO:0007669"/>
    <property type="project" value="UniProtKB-KW"/>
</dbReference>
<evidence type="ECO:0000256" key="5">
    <source>
        <dbReference type="SAM" id="SignalP"/>
    </source>
</evidence>
<dbReference type="SMART" id="SM00020">
    <property type="entry name" value="Tryp_SPc"/>
    <property type="match status" value="1"/>
</dbReference>
<dbReference type="Gene3D" id="2.90.10.10">
    <property type="entry name" value="Bulb-type lectin domain"/>
    <property type="match status" value="2"/>
</dbReference>
<accession>A0A495VWR4</accession>
<dbReference type="PROSITE" id="PS50240">
    <property type="entry name" value="TRYPSIN_DOM"/>
    <property type="match status" value="1"/>
</dbReference>
<evidence type="ECO:0000256" key="3">
    <source>
        <dbReference type="ARBA" id="ARBA00022670"/>
    </source>
</evidence>
<dbReference type="RefSeq" id="WP_121004210.1">
    <property type="nucleotide sequence ID" value="NZ_RBXO01000001.1"/>
</dbReference>
<reference evidence="8 9" key="1">
    <citation type="submission" date="2018-10" db="EMBL/GenBank/DDBJ databases">
        <title>Sequencing the genomes of 1000 actinobacteria strains.</title>
        <authorList>
            <person name="Klenk H.-P."/>
        </authorList>
    </citation>
    <scope>NUCLEOTIDE SEQUENCE [LARGE SCALE GENOMIC DNA]</scope>
    <source>
        <strain evidence="8 9">DSM 43800</strain>
    </source>
</reference>
<sequence>MTNRFAGAALGLLVAAGLVAVVPASAVSSGTTVPEGQLTHLAKVELPGKACSGALVGPQWVVTAAGCFAPADGATPPPGTRVVLGAETAEVAGLVRREDRDVVLLELATPVTGATPLGVGAAPEQGTAVKAAGFGRTASEWVPLRPSVAPFTVTATTATTLAMTNADGKDLCKGDAGGPVTREVDGRLELVGVNSTSWQHGCLGETGTRQGSTASRVDDLAGWIKDTVDPSRARFGPVKVGNLCLEVADGRTEEGAAVRIADCAAPGTPRQSFTTGPEGTLRVLGKCLDAAGPVSSWGMKHVRLLTCDGSDQQKWQAGQNRSLVSPWNRFCLDGTANTAGSGVTTNPCHGQANQQWTAPARFARLGSLVGDGGLCLDVTGGNAADGALLRTADCITPAYAPTAARQVVTSAPDGTLRVFDKCLDAGSTTVQLRTCDGTDRQKWTARPDLGYASAVNGRCLDAARDRDATTTECAGGATQRWTPRPVQPIKGGSDRLVRGERLSAGQSKWSPDGRFRLTMQPDGNLVLYAQADGAALWSSVTWGSGATHAILQPDGNLVVYTAAGEAKWHTWTFGTAAERFVVQSDSNIVLYGPDATPYWHRWK</sequence>
<keyword evidence="4" id="KW-0378">Hydrolase</keyword>
<feature type="domain" description="Peptidase S1" evidence="6">
    <location>
        <begin position="27"/>
        <end position="229"/>
    </location>
</feature>
<dbReference type="EMBL" id="RBXO01000001">
    <property type="protein sequence ID" value="RKT53669.1"/>
    <property type="molecule type" value="Genomic_DNA"/>
</dbReference>
<dbReference type="OrthoDB" id="3660483at2"/>
<dbReference type="InterPro" id="IPR009003">
    <property type="entry name" value="Peptidase_S1_PA"/>
</dbReference>
<keyword evidence="9" id="KW-1185">Reference proteome</keyword>
<dbReference type="Pfam" id="PF00652">
    <property type="entry name" value="Ricin_B_lectin"/>
    <property type="match status" value="2"/>
</dbReference>
<gene>
    <name evidence="8" type="ORF">C8E97_2248</name>
</gene>
<dbReference type="InterPro" id="IPR043504">
    <property type="entry name" value="Peptidase_S1_PA_chymotrypsin"/>
</dbReference>
<keyword evidence="8" id="KW-0430">Lectin</keyword>
<dbReference type="SUPFAM" id="SSF50370">
    <property type="entry name" value="Ricin B-like lectins"/>
    <property type="match status" value="2"/>
</dbReference>
<feature type="signal peptide" evidence="5">
    <location>
        <begin position="1"/>
        <end position="26"/>
    </location>
</feature>
<dbReference type="InterPro" id="IPR050127">
    <property type="entry name" value="Serine_Proteases_S1"/>
</dbReference>
<comment type="subcellular location">
    <subcellularLocation>
        <location evidence="1">Secreted</location>
    </subcellularLocation>
</comment>
<dbReference type="AlphaFoldDB" id="A0A495VWR4"/>
<feature type="domain" description="Bulb-type lectin" evidence="7">
    <location>
        <begin position="493"/>
        <end position="603"/>
    </location>
</feature>
<dbReference type="InterPro" id="IPR001314">
    <property type="entry name" value="Peptidase_S1A"/>
</dbReference>
<evidence type="ECO:0000259" key="6">
    <source>
        <dbReference type="PROSITE" id="PS50240"/>
    </source>
</evidence>
<dbReference type="PROSITE" id="PS50927">
    <property type="entry name" value="BULB_LECTIN"/>
    <property type="match status" value="1"/>
</dbReference>
<evidence type="ECO:0000313" key="9">
    <source>
        <dbReference type="Proteomes" id="UP000282084"/>
    </source>
</evidence>
<dbReference type="GO" id="GO:0004252">
    <property type="term" value="F:serine-type endopeptidase activity"/>
    <property type="evidence" value="ECO:0007669"/>
    <property type="project" value="InterPro"/>
</dbReference>
<comment type="caution">
    <text evidence="8">The sequence shown here is derived from an EMBL/GenBank/DDBJ whole genome shotgun (WGS) entry which is preliminary data.</text>
</comment>
<organism evidence="8 9">
    <name type="scientific">Saccharothrix australiensis</name>
    <dbReference type="NCBI Taxonomy" id="2072"/>
    <lineage>
        <taxon>Bacteria</taxon>
        <taxon>Bacillati</taxon>
        <taxon>Actinomycetota</taxon>
        <taxon>Actinomycetes</taxon>
        <taxon>Pseudonocardiales</taxon>
        <taxon>Pseudonocardiaceae</taxon>
        <taxon>Saccharothrix</taxon>
    </lineage>
</organism>
<dbReference type="PANTHER" id="PTHR24264:SF65">
    <property type="entry name" value="SRCR DOMAIN-CONTAINING PROTEIN"/>
    <property type="match status" value="1"/>
</dbReference>
<dbReference type="InterPro" id="IPR001480">
    <property type="entry name" value="Bulb-type_lectin_dom"/>
</dbReference>